<evidence type="ECO:0000256" key="1">
    <source>
        <dbReference type="SAM" id="MobiDB-lite"/>
    </source>
</evidence>
<feature type="compositionally biased region" description="Polar residues" evidence="1">
    <location>
        <begin position="101"/>
        <end position="115"/>
    </location>
</feature>
<reference evidence="2" key="1">
    <citation type="submission" date="2020-05" db="EMBL/GenBank/DDBJ databases">
        <authorList>
            <person name="Chiriac C."/>
            <person name="Salcher M."/>
            <person name="Ghai R."/>
            <person name="Kavagutti S V."/>
        </authorList>
    </citation>
    <scope>NUCLEOTIDE SEQUENCE</scope>
</reference>
<gene>
    <name evidence="2" type="ORF">UFOPK3662_01631</name>
</gene>
<proteinExistence type="predicted"/>
<dbReference type="InterPro" id="IPR019198">
    <property type="entry name" value="Beta_propeller_containing"/>
</dbReference>
<dbReference type="Pfam" id="PF09826">
    <property type="entry name" value="Beta_propel"/>
    <property type="match status" value="1"/>
</dbReference>
<sequence length="617" mass="64151">MSLRRITTSIAAVTCLGVAAGVGYVVGDAPAPTTAPPIALANADLTAVGSCEELLDSYVERALDQVGPYGWGSGIIAFDSLGGSDAGSSSPTSGIERAAGVSTSRSTSNESGTNVQEVGVDESDVVKVAGSLLLRLREGELLAYDVSGDEPTLLSTTALDDARGTDWPGGPGGELLLVGGRAVVLGASPDGLETTITTVDLSDPTSPSVVDATTVRGRVSAARLHGDVVRVVLVNGLPELDFSSPDGTFGQIRARLRNRSLVRETTLADWLPTVDGEPVVACEDVAVPEDDEVPLGTTTVVALDPASPTDRTSTAVATESDTSYFSTDRFYLAGGAPAWGWGDCMNCRPGPSAGGTTPLYAFALDGADTTYVASGEVEGTIADRWSMDAVGGSLRVAVGASSETGNFNSVLTLREDGSDLIEEGRVDQLGVNEEIKSVRWFDDLAIVVTFRQTDPLYAIDLSDPAAPLLLGELKIPGFSEYLHPLGEQRLIGVGQDASLDGVTRGAQAALFDVTDLTAPRQLDVVRYPEQSQAGAGLDPRQFTWLPEQRIALTVVSQGWTGTTGWVSVLSLDGGTMSNRMVEVEHGSDVADVRLVPLASGQVVLVTGEDVSFFSLAG</sequence>
<feature type="region of interest" description="Disordered" evidence="1">
    <location>
        <begin position="87"/>
        <end position="115"/>
    </location>
</feature>
<dbReference type="AlphaFoldDB" id="A0A6J7J376"/>
<name>A0A6J7J376_9ZZZZ</name>
<accession>A0A6J7J376</accession>
<dbReference type="EMBL" id="CAFBMW010000011">
    <property type="protein sequence ID" value="CAB4937331.1"/>
    <property type="molecule type" value="Genomic_DNA"/>
</dbReference>
<protein>
    <submittedName>
        <fullName evidence="2">Unannotated protein</fullName>
    </submittedName>
</protein>
<evidence type="ECO:0000313" key="2">
    <source>
        <dbReference type="EMBL" id="CAB4937331.1"/>
    </source>
</evidence>
<organism evidence="2">
    <name type="scientific">freshwater metagenome</name>
    <dbReference type="NCBI Taxonomy" id="449393"/>
    <lineage>
        <taxon>unclassified sequences</taxon>
        <taxon>metagenomes</taxon>
        <taxon>ecological metagenomes</taxon>
    </lineage>
</organism>